<reference evidence="1" key="1">
    <citation type="submission" date="2015-12" db="EMBL/GenBank/DDBJ databases">
        <title>Update maize B73 reference genome by single molecule sequencing technologies.</title>
        <authorList>
            <consortium name="Maize Genome Sequencing Project"/>
            <person name="Ware D."/>
        </authorList>
    </citation>
    <scope>NUCLEOTIDE SEQUENCE</scope>
    <source>
        <tissue evidence="1">Seedling</tissue>
    </source>
</reference>
<protein>
    <submittedName>
        <fullName evidence="1">Ypt/Rab-GAP domain of gyp1p superfamily protein</fullName>
    </submittedName>
</protein>
<proteinExistence type="predicted"/>
<sequence length="110" mass="12357">MASSPRSPPPAPTPEFEISRQSRLFAALSKKVIDLDELRMLAAQGVPDAAGVRATVWKVLDWLAFRCYWAICPMTARCGSRSWQRREGSTLLSKFLLHIYLPSLWPPMPG</sequence>
<dbReference type="AlphaFoldDB" id="A0A1D6G6S3"/>
<evidence type="ECO:0000313" key="1">
    <source>
        <dbReference type="EMBL" id="AQK98889.1"/>
    </source>
</evidence>
<dbReference type="EMBL" id="CM000784">
    <property type="protein sequence ID" value="AQK98889.1"/>
    <property type="molecule type" value="Genomic_DNA"/>
</dbReference>
<organism evidence="1">
    <name type="scientific">Zea mays</name>
    <name type="common">Maize</name>
    <dbReference type="NCBI Taxonomy" id="4577"/>
    <lineage>
        <taxon>Eukaryota</taxon>
        <taxon>Viridiplantae</taxon>
        <taxon>Streptophyta</taxon>
        <taxon>Embryophyta</taxon>
        <taxon>Tracheophyta</taxon>
        <taxon>Spermatophyta</taxon>
        <taxon>Magnoliopsida</taxon>
        <taxon>Liliopsida</taxon>
        <taxon>Poales</taxon>
        <taxon>Poaceae</taxon>
        <taxon>PACMAD clade</taxon>
        <taxon>Panicoideae</taxon>
        <taxon>Andropogonodae</taxon>
        <taxon>Andropogoneae</taxon>
        <taxon>Tripsacinae</taxon>
        <taxon>Zea</taxon>
    </lineage>
</organism>
<gene>
    <name evidence="1" type="ORF">ZEAMMB73_Zm00001d012126</name>
</gene>
<name>A0A1D6G6S3_MAIZE</name>
<accession>A0A1D6G6S3</accession>